<feature type="domain" description="PPIase FKBP-type" evidence="8">
    <location>
        <begin position="230"/>
        <end position="315"/>
    </location>
</feature>
<feature type="signal peptide" evidence="7">
    <location>
        <begin position="1"/>
        <end position="27"/>
    </location>
</feature>
<evidence type="ECO:0000313" key="9">
    <source>
        <dbReference type="EMBL" id="GAA3624441.1"/>
    </source>
</evidence>
<evidence type="ECO:0000256" key="1">
    <source>
        <dbReference type="ARBA" id="ARBA00000971"/>
    </source>
</evidence>
<organism evidence="9 10">
    <name type="scientific">Microbacterium awajiense</name>
    <dbReference type="NCBI Taxonomy" id="415214"/>
    <lineage>
        <taxon>Bacteria</taxon>
        <taxon>Bacillati</taxon>
        <taxon>Actinomycetota</taxon>
        <taxon>Actinomycetes</taxon>
        <taxon>Micrococcales</taxon>
        <taxon>Microbacteriaceae</taxon>
        <taxon>Microbacterium</taxon>
    </lineage>
</organism>
<dbReference type="EC" id="5.2.1.8" evidence="3 6"/>
<dbReference type="RefSeq" id="WP_344736120.1">
    <property type="nucleotide sequence ID" value="NZ_BAAAYU010000001.1"/>
</dbReference>
<evidence type="ECO:0000256" key="3">
    <source>
        <dbReference type="ARBA" id="ARBA00013194"/>
    </source>
</evidence>
<comment type="caution">
    <text evidence="9">The sequence shown here is derived from an EMBL/GenBank/DDBJ whole genome shotgun (WGS) entry which is preliminary data.</text>
</comment>
<dbReference type="PROSITE" id="PS50059">
    <property type="entry name" value="FKBP_PPIASE"/>
    <property type="match status" value="1"/>
</dbReference>
<evidence type="ECO:0000256" key="6">
    <source>
        <dbReference type="PROSITE-ProRule" id="PRU00277"/>
    </source>
</evidence>
<keyword evidence="4 6" id="KW-0697">Rotamase</keyword>
<evidence type="ECO:0000256" key="5">
    <source>
        <dbReference type="ARBA" id="ARBA00023235"/>
    </source>
</evidence>
<dbReference type="SUPFAM" id="SSF54534">
    <property type="entry name" value="FKBP-like"/>
    <property type="match status" value="1"/>
</dbReference>
<reference evidence="10" key="1">
    <citation type="journal article" date="2019" name="Int. J. Syst. Evol. Microbiol.">
        <title>The Global Catalogue of Microorganisms (GCM) 10K type strain sequencing project: providing services to taxonomists for standard genome sequencing and annotation.</title>
        <authorList>
            <consortium name="The Broad Institute Genomics Platform"/>
            <consortium name="The Broad Institute Genome Sequencing Center for Infectious Disease"/>
            <person name="Wu L."/>
            <person name="Ma J."/>
        </authorList>
    </citation>
    <scope>NUCLEOTIDE SEQUENCE [LARGE SCALE GENOMIC DNA]</scope>
    <source>
        <strain evidence="10">JCM 16544</strain>
    </source>
</reference>
<protein>
    <recommendedName>
        <fullName evidence="3 6">peptidylprolyl isomerase</fullName>
        <ecNumber evidence="3 6">5.2.1.8</ecNumber>
    </recommendedName>
</protein>
<keyword evidence="10" id="KW-1185">Reference proteome</keyword>
<comment type="catalytic activity">
    <reaction evidence="1 6">
        <text>[protein]-peptidylproline (omega=180) = [protein]-peptidylproline (omega=0)</text>
        <dbReference type="Rhea" id="RHEA:16237"/>
        <dbReference type="Rhea" id="RHEA-COMP:10747"/>
        <dbReference type="Rhea" id="RHEA-COMP:10748"/>
        <dbReference type="ChEBI" id="CHEBI:83833"/>
        <dbReference type="ChEBI" id="CHEBI:83834"/>
        <dbReference type="EC" id="5.2.1.8"/>
    </reaction>
</comment>
<gene>
    <name evidence="9" type="ORF">GCM10022200_03390</name>
</gene>
<dbReference type="InterPro" id="IPR001179">
    <property type="entry name" value="PPIase_FKBP_dom"/>
</dbReference>
<evidence type="ECO:0000256" key="7">
    <source>
        <dbReference type="SAM" id="SignalP"/>
    </source>
</evidence>
<comment type="similarity">
    <text evidence="2">Belongs to the FKBP-type PPIase family.</text>
</comment>
<evidence type="ECO:0000256" key="4">
    <source>
        <dbReference type="ARBA" id="ARBA00023110"/>
    </source>
</evidence>
<dbReference type="PANTHER" id="PTHR43811">
    <property type="entry name" value="FKBP-TYPE PEPTIDYL-PROLYL CIS-TRANS ISOMERASE FKPA"/>
    <property type="match status" value="1"/>
</dbReference>
<name>A0ABP7A3Z6_9MICO</name>
<evidence type="ECO:0000313" key="10">
    <source>
        <dbReference type="Proteomes" id="UP001501697"/>
    </source>
</evidence>
<dbReference type="PROSITE" id="PS51257">
    <property type="entry name" value="PROKAR_LIPOPROTEIN"/>
    <property type="match status" value="1"/>
</dbReference>
<sequence>MRKLPASLAVLALASVGLVGCSIPAAADCPRPQVVDPDVMELITIDGQLGTEPQIDVYLPLSTPETAYQDVVRGDGAAITDAAQLVALDITIVSGETGETLVATAYDGSVDSVFSVERWEETIPAFDEALSCATEGSRIAMALAPGGIAEQAAVSLGIAESESAVAVVDVRKVYLPAANGSLVFNSGHGMPSVVRAPDGRPGIIVPDSAAPTEVVVQTLKKGDGAVVDGSAPVRVHYTGLTWDQREVFDTSWDGEPASLTLDGVVPGFAEALDGATVGSQILVVIPPDQGYGDQDQGAIPGGSTLVFVIDVLGLDTLEPAE</sequence>
<dbReference type="InterPro" id="IPR046357">
    <property type="entry name" value="PPIase_dom_sf"/>
</dbReference>
<dbReference type="EMBL" id="BAAAYU010000001">
    <property type="protein sequence ID" value="GAA3624441.1"/>
    <property type="molecule type" value="Genomic_DNA"/>
</dbReference>
<dbReference type="Proteomes" id="UP001501697">
    <property type="component" value="Unassembled WGS sequence"/>
</dbReference>
<dbReference type="Pfam" id="PF00254">
    <property type="entry name" value="FKBP_C"/>
    <property type="match status" value="1"/>
</dbReference>
<dbReference type="PANTHER" id="PTHR43811:SF23">
    <property type="entry name" value="FKBP-TYPE 22 KDA PEPTIDYL-PROLYL CIS-TRANS ISOMERASE"/>
    <property type="match status" value="1"/>
</dbReference>
<feature type="chain" id="PRO_5046534842" description="peptidylprolyl isomerase" evidence="7">
    <location>
        <begin position="28"/>
        <end position="321"/>
    </location>
</feature>
<proteinExistence type="inferred from homology"/>
<keyword evidence="5 6" id="KW-0413">Isomerase</keyword>
<dbReference type="GO" id="GO:0016853">
    <property type="term" value="F:isomerase activity"/>
    <property type="evidence" value="ECO:0007669"/>
    <property type="project" value="UniProtKB-KW"/>
</dbReference>
<evidence type="ECO:0000256" key="2">
    <source>
        <dbReference type="ARBA" id="ARBA00006577"/>
    </source>
</evidence>
<keyword evidence="7" id="KW-0732">Signal</keyword>
<accession>A0ABP7A3Z6</accession>
<dbReference type="Gene3D" id="3.10.50.40">
    <property type="match status" value="1"/>
</dbReference>
<evidence type="ECO:0000259" key="8">
    <source>
        <dbReference type="PROSITE" id="PS50059"/>
    </source>
</evidence>